<dbReference type="GO" id="GO:0016301">
    <property type="term" value="F:kinase activity"/>
    <property type="evidence" value="ECO:0007669"/>
    <property type="project" value="UniProtKB-KW"/>
</dbReference>
<dbReference type="Gene3D" id="1.10.287.130">
    <property type="match status" value="1"/>
</dbReference>
<evidence type="ECO:0000256" key="2">
    <source>
        <dbReference type="ARBA" id="ARBA00012438"/>
    </source>
</evidence>
<dbReference type="SMART" id="SM00388">
    <property type="entry name" value="HisKA"/>
    <property type="match status" value="1"/>
</dbReference>
<dbReference type="InterPro" id="IPR036890">
    <property type="entry name" value="HATPase_C_sf"/>
</dbReference>
<dbReference type="PROSITE" id="PS50109">
    <property type="entry name" value="HIS_KIN"/>
    <property type="match status" value="1"/>
</dbReference>
<comment type="caution">
    <text evidence="10">The sequence shown here is derived from an EMBL/GenBank/DDBJ whole genome shotgun (WGS) entry which is preliminary data.</text>
</comment>
<comment type="catalytic activity">
    <reaction evidence="1">
        <text>ATP + protein L-histidine = ADP + protein N-phospho-L-histidine.</text>
        <dbReference type="EC" id="2.7.13.3"/>
    </reaction>
</comment>
<dbReference type="RefSeq" id="WP_188413614.1">
    <property type="nucleotide sequence ID" value="NZ_BMDJ01000004.1"/>
</dbReference>
<evidence type="ECO:0000256" key="1">
    <source>
        <dbReference type="ARBA" id="ARBA00000085"/>
    </source>
</evidence>
<gene>
    <name evidence="10" type="ORF">GCM10008119_19490</name>
</gene>
<evidence type="ECO:0000256" key="8">
    <source>
        <dbReference type="SAM" id="Phobius"/>
    </source>
</evidence>
<dbReference type="SMART" id="SM00387">
    <property type="entry name" value="HATPase_c"/>
    <property type="match status" value="1"/>
</dbReference>
<evidence type="ECO:0000313" key="11">
    <source>
        <dbReference type="Proteomes" id="UP000645390"/>
    </source>
</evidence>
<keyword evidence="8" id="KW-0472">Membrane</keyword>
<dbReference type="CDD" id="cd00082">
    <property type="entry name" value="HisKA"/>
    <property type="match status" value="1"/>
</dbReference>
<keyword evidence="7 8" id="KW-1133">Transmembrane helix</keyword>
<dbReference type="InterPro" id="IPR005467">
    <property type="entry name" value="His_kinase_dom"/>
</dbReference>
<sequence>MRLADRYNRVNLITALIVFLITGIIYYLVIHFIFREKLDRDLTVEEDEIKQYVSTYNKLPLPASFLDQQVNYQLLKGGTKESRSFKNTNYYNSKEKELEPGRSLITTLVQGNKLYIVTITKSRLEVDDLVRIIVLITLGVTCLLLISLILINRFILKRLWKPFYFILEQMKAFNLVKMNEIELNPTGVDEFKELNTSAAQMASRVRQDYKELKSFTDNASHEMMTPLAVINSKLDTLLQSGPISEQQGVILEDIYNAINRLSKLNHSLLLLTKIENNLIADVQIVDFKDLIAEKSRQFQEIIKKEQLILNINLSPCEIEMSRYLADILLNNLVGNAVKYNHTNGCITINLKADSIEVINSGKNFPLTEQHFDRFFKSASSEGMGLGLAIIKQICNLYNFSIEYSFSQGTHCFTILFEN</sequence>
<evidence type="ECO:0000256" key="3">
    <source>
        <dbReference type="ARBA" id="ARBA00022553"/>
    </source>
</evidence>
<dbReference type="Pfam" id="PF02518">
    <property type="entry name" value="HATPase_c"/>
    <property type="match status" value="1"/>
</dbReference>
<evidence type="ECO:0000256" key="6">
    <source>
        <dbReference type="ARBA" id="ARBA00022777"/>
    </source>
</evidence>
<dbReference type="EC" id="2.7.13.3" evidence="2"/>
<keyword evidence="6 10" id="KW-0418">Kinase</keyword>
<dbReference type="Pfam" id="PF00512">
    <property type="entry name" value="HisKA"/>
    <property type="match status" value="1"/>
</dbReference>
<evidence type="ECO:0000256" key="7">
    <source>
        <dbReference type="ARBA" id="ARBA00022989"/>
    </source>
</evidence>
<dbReference type="InterPro" id="IPR003594">
    <property type="entry name" value="HATPase_dom"/>
</dbReference>
<keyword evidence="3" id="KW-0597">Phosphoprotein</keyword>
<evidence type="ECO:0000259" key="9">
    <source>
        <dbReference type="PROSITE" id="PS50109"/>
    </source>
</evidence>
<dbReference type="PANTHER" id="PTHR45436">
    <property type="entry name" value="SENSOR HISTIDINE KINASE YKOH"/>
    <property type="match status" value="1"/>
</dbReference>
<dbReference type="EMBL" id="BMDJ01000004">
    <property type="protein sequence ID" value="GGI25802.1"/>
    <property type="molecule type" value="Genomic_DNA"/>
</dbReference>
<keyword evidence="5 8" id="KW-0812">Transmembrane</keyword>
<dbReference type="SUPFAM" id="SSF47384">
    <property type="entry name" value="Homodimeric domain of signal transducing histidine kinase"/>
    <property type="match status" value="1"/>
</dbReference>
<name>A0ABQ2BJW5_9SPHI</name>
<proteinExistence type="predicted"/>
<dbReference type="Proteomes" id="UP000645390">
    <property type="component" value="Unassembled WGS sequence"/>
</dbReference>
<feature type="domain" description="Histidine kinase" evidence="9">
    <location>
        <begin position="218"/>
        <end position="418"/>
    </location>
</feature>
<dbReference type="InterPro" id="IPR050428">
    <property type="entry name" value="TCS_sensor_his_kinase"/>
</dbReference>
<dbReference type="InterPro" id="IPR003661">
    <property type="entry name" value="HisK_dim/P_dom"/>
</dbReference>
<reference evidence="11" key="1">
    <citation type="journal article" date="2019" name="Int. J. Syst. Evol. Microbiol.">
        <title>The Global Catalogue of Microorganisms (GCM) 10K type strain sequencing project: providing services to taxonomists for standard genome sequencing and annotation.</title>
        <authorList>
            <consortium name="The Broad Institute Genomics Platform"/>
            <consortium name="The Broad Institute Genome Sequencing Center for Infectious Disease"/>
            <person name="Wu L."/>
            <person name="Ma J."/>
        </authorList>
    </citation>
    <scope>NUCLEOTIDE SEQUENCE [LARGE SCALE GENOMIC DNA]</scope>
    <source>
        <strain evidence="11">CCM 8939</strain>
    </source>
</reference>
<accession>A0ABQ2BJW5</accession>
<evidence type="ECO:0000313" key="10">
    <source>
        <dbReference type="EMBL" id="GGI25802.1"/>
    </source>
</evidence>
<protein>
    <recommendedName>
        <fullName evidence="2">histidine kinase</fullName>
        <ecNumber evidence="2">2.7.13.3</ecNumber>
    </recommendedName>
</protein>
<dbReference type="InterPro" id="IPR036097">
    <property type="entry name" value="HisK_dim/P_sf"/>
</dbReference>
<evidence type="ECO:0000256" key="5">
    <source>
        <dbReference type="ARBA" id="ARBA00022692"/>
    </source>
</evidence>
<feature type="transmembrane region" description="Helical" evidence="8">
    <location>
        <begin position="12"/>
        <end position="34"/>
    </location>
</feature>
<feature type="transmembrane region" description="Helical" evidence="8">
    <location>
        <begin position="129"/>
        <end position="151"/>
    </location>
</feature>
<organism evidence="10 11">
    <name type="scientific">Pedobacter mendelii</name>
    <dbReference type="NCBI Taxonomy" id="1908240"/>
    <lineage>
        <taxon>Bacteria</taxon>
        <taxon>Pseudomonadati</taxon>
        <taxon>Bacteroidota</taxon>
        <taxon>Sphingobacteriia</taxon>
        <taxon>Sphingobacteriales</taxon>
        <taxon>Sphingobacteriaceae</taxon>
        <taxon>Pedobacter</taxon>
    </lineage>
</organism>
<dbReference type="Gene3D" id="3.30.565.10">
    <property type="entry name" value="Histidine kinase-like ATPase, C-terminal domain"/>
    <property type="match status" value="1"/>
</dbReference>
<dbReference type="PANTHER" id="PTHR45436:SF5">
    <property type="entry name" value="SENSOR HISTIDINE KINASE TRCS"/>
    <property type="match status" value="1"/>
</dbReference>
<evidence type="ECO:0000256" key="4">
    <source>
        <dbReference type="ARBA" id="ARBA00022679"/>
    </source>
</evidence>
<keyword evidence="4" id="KW-0808">Transferase</keyword>
<dbReference type="SUPFAM" id="SSF55874">
    <property type="entry name" value="ATPase domain of HSP90 chaperone/DNA topoisomerase II/histidine kinase"/>
    <property type="match status" value="1"/>
</dbReference>
<keyword evidence="11" id="KW-1185">Reference proteome</keyword>